<dbReference type="InterPro" id="IPR022398">
    <property type="entry name" value="Peptidase_S8_His-AS"/>
</dbReference>
<dbReference type="InterPro" id="IPR050131">
    <property type="entry name" value="Peptidase_S8_subtilisin-like"/>
</dbReference>
<dbReference type="InterPro" id="IPR015500">
    <property type="entry name" value="Peptidase_S8_subtilisin-rel"/>
</dbReference>
<evidence type="ECO:0000256" key="3">
    <source>
        <dbReference type="ARBA" id="ARBA00022801"/>
    </source>
</evidence>
<evidence type="ECO:0000313" key="8">
    <source>
        <dbReference type="EMBL" id="WRQ89510.1"/>
    </source>
</evidence>
<gene>
    <name evidence="8" type="ORF">K1X11_008815</name>
</gene>
<evidence type="ECO:0000259" key="7">
    <source>
        <dbReference type="Pfam" id="PF00082"/>
    </source>
</evidence>
<dbReference type="PROSITE" id="PS00137">
    <property type="entry name" value="SUBTILASE_HIS"/>
    <property type="match status" value="1"/>
</dbReference>
<organism evidence="8 9">
    <name type="scientific">Actomonas aquatica</name>
    <dbReference type="NCBI Taxonomy" id="2866162"/>
    <lineage>
        <taxon>Bacteria</taxon>
        <taxon>Pseudomonadati</taxon>
        <taxon>Verrucomicrobiota</taxon>
        <taxon>Opitutia</taxon>
        <taxon>Opitutales</taxon>
        <taxon>Opitutaceae</taxon>
        <taxon>Actomonas</taxon>
    </lineage>
</organism>
<keyword evidence="4 5" id="KW-0720">Serine protease</keyword>
<dbReference type="EMBL" id="CP139781">
    <property type="protein sequence ID" value="WRQ89510.1"/>
    <property type="molecule type" value="Genomic_DNA"/>
</dbReference>
<dbReference type="RefSeq" id="WP_221029802.1">
    <property type="nucleotide sequence ID" value="NZ_CP139781.1"/>
</dbReference>
<evidence type="ECO:0000256" key="2">
    <source>
        <dbReference type="ARBA" id="ARBA00022670"/>
    </source>
</evidence>
<dbReference type="PANTHER" id="PTHR43806">
    <property type="entry name" value="PEPTIDASE S8"/>
    <property type="match status" value="1"/>
</dbReference>
<protein>
    <submittedName>
        <fullName evidence="8">S8 family serine peptidase</fullName>
    </submittedName>
</protein>
<feature type="active site" description="Charge relay system" evidence="5">
    <location>
        <position position="380"/>
    </location>
</feature>
<dbReference type="InterPro" id="IPR036852">
    <property type="entry name" value="Peptidase_S8/S53_dom_sf"/>
</dbReference>
<feature type="active site" description="Charge relay system" evidence="5">
    <location>
        <position position="567"/>
    </location>
</feature>
<feature type="active site" description="Charge relay system" evidence="5">
    <location>
        <position position="267"/>
    </location>
</feature>
<name>A0ABZ1CDR8_9BACT</name>
<comment type="similarity">
    <text evidence="1 5">Belongs to the peptidase S8 family.</text>
</comment>
<dbReference type="Proteomes" id="UP000738431">
    <property type="component" value="Chromosome"/>
</dbReference>
<evidence type="ECO:0000256" key="4">
    <source>
        <dbReference type="ARBA" id="ARBA00022825"/>
    </source>
</evidence>
<keyword evidence="3 5" id="KW-0378">Hydrolase</keyword>
<accession>A0ABZ1CDR8</accession>
<dbReference type="Pfam" id="PF00082">
    <property type="entry name" value="Peptidase_S8"/>
    <property type="match status" value="1"/>
</dbReference>
<dbReference type="Gene3D" id="3.40.50.200">
    <property type="entry name" value="Peptidase S8/S53 domain"/>
    <property type="match status" value="1"/>
</dbReference>
<reference evidence="8 9" key="1">
    <citation type="submission" date="2021-08" db="EMBL/GenBank/DDBJ databases">
        <authorList>
            <person name="Zhang D."/>
            <person name="Zhang A."/>
            <person name="Wang L."/>
        </authorList>
    </citation>
    <scope>NUCLEOTIDE SEQUENCE [LARGE SCALE GENOMIC DNA]</scope>
    <source>
        <strain evidence="8 9">WL0086</strain>
    </source>
</reference>
<keyword evidence="6" id="KW-0732">Signal</keyword>
<reference evidence="8 9" key="2">
    <citation type="submission" date="2023-12" db="EMBL/GenBank/DDBJ databases">
        <title>Description of an unclassified Opitutus bacterium of Verrucomicrobiota.</title>
        <authorList>
            <person name="Zhang D.-F."/>
        </authorList>
    </citation>
    <scope>NUCLEOTIDE SEQUENCE [LARGE SCALE GENOMIC DNA]</scope>
    <source>
        <strain evidence="8 9">WL0086</strain>
    </source>
</reference>
<feature type="domain" description="Peptidase S8/S53" evidence="7">
    <location>
        <begin position="377"/>
        <end position="605"/>
    </location>
</feature>
<evidence type="ECO:0000256" key="1">
    <source>
        <dbReference type="ARBA" id="ARBA00011073"/>
    </source>
</evidence>
<proteinExistence type="inferred from homology"/>
<evidence type="ECO:0000256" key="5">
    <source>
        <dbReference type="PROSITE-ProRule" id="PRU01240"/>
    </source>
</evidence>
<keyword evidence="9" id="KW-1185">Reference proteome</keyword>
<dbReference type="PANTHER" id="PTHR43806:SF11">
    <property type="entry name" value="CEREVISIN-RELATED"/>
    <property type="match status" value="1"/>
</dbReference>
<keyword evidence="2 5" id="KW-0645">Protease</keyword>
<dbReference type="PROSITE" id="PS51892">
    <property type="entry name" value="SUBTILASE"/>
    <property type="match status" value="1"/>
</dbReference>
<dbReference type="PRINTS" id="PR00723">
    <property type="entry name" value="SUBTILISIN"/>
</dbReference>
<feature type="chain" id="PRO_5045308931" evidence="6">
    <location>
        <begin position="21"/>
        <end position="626"/>
    </location>
</feature>
<dbReference type="InterPro" id="IPR000209">
    <property type="entry name" value="Peptidase_S8/S53_dom"/>
</dbReference>
<feature type="signal peptide" evidence="6">
    <location>
        <begin position="1"/>
        <end position="20"/>
    </location>
</feature>
<evidence type="ECO:0000256" key="6">
    <source>
        <dbReference type="SAM" id="SignalP"/>
    </source>
</evidence>
<sequence length="626" mass="67115">MLKLLRYALFTVITGWGATAALIAADRPAITSQDQLPRHEYPVEGPVVDILTDDAAYARLAEPLRRDLEALINDYDIQDRTTLQGILSTLMAMDFKAGDSDAALTKLQQIRDLEAKPAAKLTTGLLLESVVEAQQIDYASPENYAAAFAKIYAEKISELPYEVVGDNLKSAKASAEIVTKALILGQIESGVQPGVDKTGTISGDVAQSLISANVSIAEYVPLREVRAAVLSQYLDAHHVEKPDIWAARNVVLEDNANLTPVIIGIWDSGVDPIVYPDQLWANPNETVNGEDDDGNGYVDDVHGIAFDLHGDVDPNLLFPLTPEQQESYPANRDLTKGLLDLQANVDSPESTQLKQELSKIDPSEVQPFIENLGLFGNYSHGTHVAGIAAAGNPAARILNGRITFDYRMIPDVPTLEQAEKDAAAMQATIAYFKAQGVRVVNMSWGGSPQGIESAFEANGAGGTPEERRIKSREIFLISLNALTESIKATPEILFVVAAGNSDNDAEFSDVFPSGIDLPNILTVGAVDQAGEETSFSTFGANVDVHANGFRVPSGTPGGEVMEFSGTSMAAPNVANLAGKLLAVEPSLTTDQLVSLITLAADRSEDGRTRLIHPQRSFALLEALLSN</sequence>
<evidence type="ECO:0000313" key="9">
    <source>
        <dbReference type="Proteomes" id="UP000738431"/>
    </source>
</evidence>
<dbReference type="SUPFAM" id="SSF52743">
    <property type="entry name" value="Subtilisin-like"/>
    <property type="match status" value="1"/>
</dbReference>